<dbReference type="GO" id="GO:0004342">
    <property type="term" value="F:glucosamine-6-phosphate deaminase activity"/>
    <property type="evidence" value="ECO:0007669"/>
    <property type="project" value="InterPro"/>
</dbReference>
<feature type="domain" description="Glucosamine/galactosamine-6-phosphate isomerase" evidence="1">
    <location>
        <begin position="18"/>
        <end position="236"/>
    </location>
</feature>
<accession>A0AAU7D2Z7</accession>
<dbReference type="PANTHER" id="PTHR11280:SF6">
    <property type="entry name" value="GLUCOSAMINE-6-PHOSPHATE ISOMERASE NAGB"/>
    <property type="match status" value="1"/>
</dbReference>
<dbReference type="KEGG" id="epl:P4G45_08815"/>
<dbReference type="Pfam" id="PF01182">
    <property type="entry name" value="Glucosamine_iso"/>
    <property type="match status" value="1"/>
</dbReference>
<evidence type="ECO:0000313" key="3">
    <source>
        <dbReference type="EMBL" id="XBH11905.1"/>
    </source>
</evidence>
<dbReference type="GO" id="GO:0005975">
    <property type="term" value="P:carbohydrate metabolic process"/>
    <property type="evidence" value="ECO:0007669"/>
    <property type="project" value="InterPro"/>
</dbReference>
<dbReference type="RefSeq" id="WP_348266110.1">
    <property type="nucleotide sequence ID" value="NZ_CP121194.1"/>
</dbReference>
<evidence type="ECO:0000313" key="2">
    <source>
        <dbReference type="EMBL" id="XBH08601.1"/>
    </source>
</evidence>
<dbReference type="GO" id="GO:0019262">
    <property type="term" value="P:N-acetylneuraminate catabolic process"/>
    <property type="evidence" value="ECO:0007669"/>
    <property type="project" value="TreeGrafter"/>
</dbReference>
<dbReference type="EMBL" id="CP121195">
    <property type="protein sequence ID" value="XBH11905.1"/>
    <property type="molecule type" value="Genomic_DNA"/>
</dbReference>
<reference evidence="3" key="1">
    <citation type="submission" date="2023-03" db="EMBL/GenBank/DDBJ databases">
        <title>Edaphobacter sp.</title>
        <authorList>
            <person name="Huber K.J."/>
            <person name="Papendorf J."/>
            <person name="Pilke C."/>
            <person name="Bunk B."/>
            <person name="Sproeer C."/>
            <person name="Pester M."/>
        </authorList>
    </citation>
    <scope>NUCLEOTIDE SEQUENCE</scope>
    <source>
        <strain evidence="2">DSM 109919</strain>
        <strain evidence="3">DSM 109920</strain>
    </source>
</reference>
<dbReference type="EMBL" id="CP121194">
    <property type="protein sequence ID" value="XBH08601.1"/>
    <property type="molecule type" value="Genomic_DNA"/>
</dbReference>
<dbReference type="InterPro" id="IPR037171">
    <property type="entry name" value="NagB/RpiA_transferase-like"/>
</dbReference>
<dbReference type="SUPFAM" id="SSF100950">
    <property type="entry name" value="NagB/RpiA/CoA transferase-like"/>
    <property type="match status" value="1"/>
</dbReference>
<dbReference type="Gene3D" id="3.40.50.1360">
    <property type="match status" value="1"/>
</dbReference>
<evidence type="ECO:0000259" key="1">
    <source>
        <dbReference type="Pfam" id="PF01182"/>
    </source>
</evidence>
<dbReference type="InterPro" id="IPR006148">
    <property type="entry name" value="Glc/Gal-6P_isomerase"/>
</dbReference>
<dbReference type="GO" id="GO:0006046">
    <property type="term" value="P:N-acetylglucosamine catabolic process"/>
    <property type="evidence" value="ECO:0007669"/>
    <property type="project" value="TreeGrafter"/>
</dbReference>
<accession>A0AAU7CTT2</accession>
<organism evidence="3">
    <name type="scientific">Edaphobacter paludis</name>
    <dbReference type="NCBI Taxonomy" id="3035702"/>
    <lineage>
        <taxon>Bacteria</taxon>
        <taxon>Pseudomonadati</taxon>
        <taxon>Acidobacteriota</taxon>
        <taxon>Terriglobia</taxon>
        <taxon>Terriglobales</taxon>
        <taxon>Acidobacteriaceae</taxon>
        <taxon>Edaphobacter</taxon>
    </lineage>
</organism>
<proteinExistence type="predicted"/>
<dbReference type="InterPro" id="IPR004547">
    <property type="entry name" value="Glucosamine6P_isomerase"/>
</dbReference>
<dbReference type="GO" id="GO:0006043">
    <property type="term" value="P:glucosamine catabolic process"/>
    <property type="evidence" value="ECO:0007669"/>
    <property type="project" value="TreeGrafter"/>
</dbReference>
<dbReference type="CDD" id="cd01399">
    <property type="entry name" value="GlcN6P_deaminase"/>
    <property type="match status" value="1"/>
</dbReference>
<protein>
    <submittedName>
        <fullName evidence="3">Glucosamine-6-phosphate deaminase</fullName>
    </submittedName>
</protein>
<dbReference type="AlphaFoldDB" id="A0AAU7D2Z7"/>
<dbReference type="GO" id="GO:0005737">
    <property type="term" value="C:cytoplasm"/>
    <property type="evidence" value="ECO:0007669"/>
    <property type="project" value="TreeGrafter"/>
</dbReference>
<gene>
    <name evidence="2" type="ORF">P4G45_08815</name>
    <name evidence="3" type="ORF">P8936_09265</name>
</gene>
<dbReference type="PANTHER" id="PTHR11280">
    <property type="entry name" value="GLUCOSAMINE-6-PHOSPHATE ISOMERASE"/>
    <property type="match status" value="1"/>
</dbReference>
<dbReference type="GO" id="GO:0042802">
    <property type="term" value="F:identical protein binding"/>
    <property type="evidence" value="ECO:0007669"/>
    <property type="project" value="TreeGrafter"/>
</dbReference>
<sequence>MKSLTVGTLKIEIYPNGEAAGQAAARAAAHELQQLDARRETIGVIFATGASQLDTLRALNAIEGLPWHKVCGFHMDEYIGIPADHPSSFRRYLRENLPRQTQMKEFSMIDGTAPDPQQVCRDYAEKVSAADPQLCLFGVGENGHLAFNDPAEADFNDPLDMKVVNLDTLCRQQQSAEGWFKTYQDVPERAITLTIPTLIRVPKLLAIVPGRRKAKIIRKTLEAPISTDCPATILRTHPDATLYLDAESAAELNGMFHSN</sequence>
<name>A0AAU7D2Z7_9BACT</name>